<keyword evidence="2" id="KW-1185">Reference proteome</keyword>
<reference evidence="1 2" key="1">
    <citation type="journal article" date="2014" name="Nat. Genet.">
        <title>Genome and transcriptome of the porcine whipworm Trichuris suis.</title>
        <authorList>
            <person name="Jex A.R."/>
            <person name="Nejsum P."/>
            <person name="Schwarz E.M."/>
            <person name="Hu L."/>
            <person name="Young N.D."/>
            <person name="Hall R.S."/>
            <person name="Korhonen P.K."/>
            <person name="Liao S."/>
            <person name="Thamsborg S."/>
            <person name="Xia J."/>
            <person name="Xu P."/>
            <person name="Wang S."/>
            <person name="Scheerlinck J.P."/>
            <person name="Hofmann A."/>
            <person name="Sternberg P.W."/>
            <person name="Wang J."/>
            <person name="Gasser R.B."/>
        </authorList>
    </citation>
    <scope>NUCLEOTIDE SEQUENCE [LARGE SCALE GENOMIC DNA]</scope>
    <source>
        <strain evidence="1">DCEP-RM93M</strain>
    </source>
</reference>
<evidence type="ECO:0000313" key="1">
    <source>
        <dbReference type="EMBL" id="KFD47343.1"/>
    </source>
</evidence>
<dbReference type="EMBL" id="KL363331">
    <property type="protein sequence ID" value="KFD47343.1"/>
    <property type="molecule type" value="Genomic_DNA"/>
</dbReference>
<dbReference type="Proteomes" id="UP000030764">
    <property type="component" value="Unassembled WGS sequence"/>
</dbReference>
<evidence type="ECO:0000313" key="2">
    <source>
        <dbReference type="Proteomes" id="UP000030764"/>
    </source>
</evidence>
<organism evidence="1 2">
    <name type="scientific">Trichuris suis</name>
    <name type="common">pig whipworm</name>
    <dbReference type="NCBI Taxonomy" id="68888"/>
    <lineage>
        <taxon>Eukaryota</taxon>
        <taxon>Metazoa</taxon>
        <taxon>Ecdysozoa</taxon>
        <taxon>Nematoda</taxon>
        <taxon>Enoplea</taxon>
        <taxon>Dorylaimia</taxon>
        <taxon>Trichinellida</taxon>
        <taxon>Trichuridae</taxon>
        <taxon>Trichuris</taxon>
    </lineage>
</organism>
<dbReference type="AlphaFoldDB" id="A0A085LQU7"/>
<protein>
    <submittedName>
        <fullName evidence="1">Uncharacterized protein</fullName>
    </submittedName>
</protein>
<gene>
    <name evidence="1" type="ORF">M513_11801</name>
</gene>
<accession>A0A085LQU7</accession>
<proteinExistence type="predicted"/>
<name>A0A085LQU7_9BILA</name>
<sequence>MEIISSIGEGPRIGRFNKISVRLRQDGILCMYVQSFSTRNAEWSFPNVCEETSSFCAYGSPW</sequence>